<evidence type="ECO:0000313" key="5">
    <source>
        <dbReference type="Proteomes" id="UP000250266"/>
    </source>
</evidence>
<proteinExistence type="predicted"/>
<dbReference type="GO" id="GO:0046872">
    <property type="term" value="F:metal ion binding"/>
    <property type="evidence" value="ECO:0007669"/>
    <property type="project" value="UniProtKB-KW"/>
</dbReference>
<dbReference type="GO" id="GO:0019323">
    <property type="term" value="P:pentose catabolic process"/>
    <property type="evidence" value="ECO:0007669"/>
    <property type="project" value="TreeGrafter"/>
</dbReference>
<dbReference type="InterPro" id="IPR036409">
    <property type="entry name" value="Aldolase_II/adducin_N_sf"/>
</dbReference>
<dbReference type="GO" id="GO:0016832">
    <property type="term" value="F:aldehyde-lyase activity"/>
    <property type="evidence" value="ECO:0007669"/>
    <property type="project" value="TreeGrafter"/>
</dbReference>
<gene>
    <name evidence="4" type="ORF">K432DRAFT_326075</name>
</gene>
<evidence type="ECO:0000313" key="4">
    <source>
        <dbReference type="EMBL" id="OCK81541.1"/>
    </source>
</evidence>
<evidence type="ECO:0000256" key="2">
    <source>
        <dbReference type="ARBA" id="ARBA00023239"/>
    </source>
</evidence>
<keyword evidence="5" id="KW-1185">Reference proteome</keyword>
<dbReference type="Gene3D" id="3.40.225.10">
    <property type="entry name" value="Class II aldolase/adducin N-terminal domain"/>
    <property type="match status" value="1"/>
</dbReference>
<dbReference type="AlphaFoldDB" id="A0A8E2ECI6"/>
<feature type="domain" description="Class II aldolase/adducin N-terminal" evidence="3">
    <location>
        <begin position="15"/>
        <end position="215"/>
    </location>
</feature>
<dbReference type="GO" id="GO:0005829">
    <property type="term" value="C:cytosol"/>
    <property type="evidence" value="ECO:0007669"/>
    <property type="project" value="TreeGrafter"/>
</dbReference>
<evidence type="ECO:0000259" key="3">
    <source>
        <dbReference type="SMART" id="SM01007"/>
    </source>
</evidence>
<keyword evidence="2" id="KW-0456">Lyase</keyword>
<keyword evidence="1" id="KW-0479">Metal-binding</keyword>
<dbReference type="PANTHER" id="PTHR22789">
    <property type="entry name" value="FUCULOSE PHOSPHATE ALDOLASE"/>
    <property type="match status" value="1"/>
</dbReference>
<sequence>MTSNHPATSLPPLLSTLITANHILHHHNLVDGYGHISIRHPSNPAIYIMAGYLAPAVVSCASDLIEYHVSDGSPVDPSAGKGYSERFIHGELYKRFTGINCVIHSHSEAVLPFMIAGVPLRPAFHMAGFLGTAVPTFDITALYKPTDQKDMLVNTTHFGAALASHFASPTAPATSALPDNLVVLMRHHGFTTVGESIQDAVFRAMYTHINATVLTTAANLKSSSLGDGVERKELDLLTKEEAAGCRVMNEKTADKAFRGWIEEVRAVPLYINEMAREEGERSLNLD</sequence>
<dbReference type="PANTHER" id="PTHR22789:SF0">
    <property type="entry name" value="3-OXO-TETRONATE 4-PHOSPHATE DECARBOXYLASE-RELATED"/>
    <property type="match status" value="1"/>
</dbReference>
<dbReference type="SMART" id="SM01007">
    <property type="entry name" value="Aldolase_II"/>
    <property type="match status" value="1"/>
</dbReference>
<reference evidence="4 5" key="1">
    <citation type="journal article" date="2016" name="Nat. Commun.">
        <title>Ectomycorrhizal ecology is imprinted in the genome of the dominant symbiotic fungus Cenococcum geophilum.</title>
        <authorList>
            <consortium name="DOE Joint Genome Institute"/>
            <person name="Peter M."/>
            <person name="Kohler A."/>
            <person name="Ohm R.A."/>
            <person name="Kuo A."/>
            <person name="Krutzmann J."/>
            <person name="Morin E."/>
            <person name="Arend M."/>
            <person name="Barry K.W."/>
            <person name="Binder M."/>
            <person name="Choi C."/>
            <person name="Clum A."/>
            <person name="Copeland A."/>
            <person name="Grisel N."/>
            <person name="Haridas S."/>
            <person name="Kipfer T."/>
            <person name="LaButti K."/>
            <person name="Lindquist E."/>
            <person name="Lipzen A."/>
            <person name="Maire R."/>
            <person name="Meier B."/>
            <person name="Mihaltcheva S."/>
            <person name="Molinier V."/>
            <person name="Murat C."/>
            <person name="Poggeler S."/>
            <person name="Quandt C.A."/>
            <person name="Sperisen C."/>
            <person name="Tritt A."/>
            <person name="Tisserant E."/>
            <person name="Crous P.W."/>
            <person name="Henrissat B."/>
            <person name="Nehls U."/>
            <person name="Egli S."/>
            <person name="Spatafora J.W."/>
            <person name="Grigoriev I.V."/>
            <person name="Martin F.M."/>
        </authorList>
    </citation>
    <scope>NUCLEOTIDE SEQUENCE [LARGE SCALE GENOMIC DNA]</scope>
    <source>
        <strain evidence="4 5">CBS 459.81</strain>
    </source>
</reference>
<accession>A0A8E2ECI6</accession>
<dbReference type="EMBL" id="KV744917">
    <property type="protein sequence ID" value="OCK81541.1"/>
    <property type="molecule type" value="Genomic_DNA"/>
</dbReference>
<name>A0A8E2ECI6_9PEZI</name>
<protein>
    <submittedName>
        <fullName evidence="4">Arad-like aldolase/epimerase</fullName>
    </submittedName>
</protein>
<evidence type="ECO:0000256" key="1">
    <source>
        <dbReference type="ARBA" id="ARBA00022723"/>
    </source>
</evidence>
<dbReference type="InterPro" id="IPR050197">
    <property type="entry name" value="Aldolase_class_II_sugar_metab"/>
</dbReference>
<dbReference type="InterPro" id="IPR001303">
    <property type="entry name" value="Aldolase_II/adducin_N"/>
</dbReference>
<dbReference type="OrthoDB" id="2932980at2759"/>
<organism evidence="4 5">
    <name type="scientific">Lepidopterella palustris CBS 459.81</name>
    <dbReference type="NCBI Taxonomy" id="1314670"/>
    <lineage>
        <taxon>Eukaryota</taxon>
        <taxon>Fungi</taxon>
        <taxon>Dikarya</taxon>
        <taxon>Ascomycota</taxon>
        <taxon>Pezizomycotina</taxon>
        <taxon>Dothideomycetes</taxon>
        <taxon>Pleosporomycetidae</taxon>
        <taxon>Mytilinidiales</taxon>
        <taxon>Argynnaceae</taxon>
        <taxon>Lepidopterella</taxon>
    </lineage>
</organism>
<dbReference type="Proteomes" id="UP000250266">
    <property type="component" value="Unassembled WGS sequence"/>
</dbReference>
<dbReference type="SUPFAM" id="SSF53639">
    <property type="entry name" value="AraD/HMP-PK domain-like"/>
    <property type="match status" value="1"/>
</dbReference>
<dbReference type="Pfam" id="PF00596">
    <property type="entry name" value="Aldolase_II"/>
    <property type="match status" value="1"/>
</dbReference>